<gene>
    <name evidence="1" type="ORF">DILT_LOCUS8374</name>
</gene>
<organism evidence="1 2">
    <name type="scientific">Dibothriocephalus latus</name>
    <name type="common">Fish tapeworm</name>
    <name type="synonym">Diphyllobothrium latum</name>
    <dbReference type="NCBI Taxonomy" id="60516"/>
    <lineage>
        <taxon>Eukaryota</taxon>
        <taxon>Metazoa</taxon>
        <taxon>Spiralia</taxon>
        <taxon>Lophotrochozoa</taxon>
        <taxon>Platyhelminthes</taxon>
        <taxon>Cestoda</taxon>
        <taxon>Eucestoda</taxon>
        <taxon>Diphyllobothriidea</taxon>
        <taxon>Diphyllobothriidae</taxon>
        <taxon>Dibothriocephalus</taxon>
    </lineage>
</organism>
<proteinExistence type="predicted"/>
<reference evidence="1 2" key="1">
    <citation type="submission" date="2018-11" db="EMBL/GenBank/DDBJ databases">
        <authorList>
            <consortium name="Pathogen Informatics"/>
        </authorList>
    </citation>
    <scope>NUCLEOTIDE SEQUENCE [LARGE SCALE GENOMIC DNA]</scope>
</reference>
<dbReference type="Proteomes" id="UP000281553">
    <property type="component" value="Unassembled WGS sequence"/>
</dbReference>
<dbReference type="AlphaFoldDB" id="A0A3P7LNM2"/>
<dbReference type="EMBL" id="UYRU01054150">
    <property type="protein sequence ID" value="VDN12543.1"/>
    <property type="molecule type" value="Genomic_DNA"/>
</dbReference>
<evidence type="ECO:0000313" key="1">
    <source>
        <dbReference type="EMBL" id="VDN12543.1"/>
    </source>
</evidence>
<keyword evidence="2" id="KW-1185">Reference proteome</keyword>
<name>A0A3P7LNM2_DIBLA</name>
<evidence type="ECO:0000313" key="2">
    <source>
        <dbReference type="Proteomes" id="UP000281553"/>
    </source>
</evidence>
<protein>
    <submittedName>
        <fullName evidence="1">Uncharacterized protein</fullName>
    </submittedName>
</protein>
<accession>A0A3P7LNM2</accession>
<sequence length="72" mass="8050">MVEFKDVSQYEYLVRISTPNAESGLFGSRPYRLESTEEKNGEALHSHIDKACAVSYASICSRIRDPSLPPVC</sequence>